<dbReference type="Proteomes" id="UP001175226">
    <property type="component" value="Unassembled WGS sequence"/>
</dbReference>
<dbReference type="EMBL" id="JAUEPT010000384">
    <property type="protein sequence ID" value="KAK0421657.1"/>
    <property type="molecule type" value="Genomic_DNA"/>
</dbReference>
<gene>
    <name evidence="1" type="ORF">EV421DRAFT_1915978</name>
</gene>
<dbReference type="AlphaFoldDB" id="A0AA39IC29"/>
<sequence length="100" mass="11685">MAYHRFEFPEPYLKIMANFNLRYECLDAQDDYRAELIQEARDGIPPYLARDELDMLIRDGDQQIINDDFADFGIDPDAKSSLVHLGHKQKIREQQAAAIR</sequence>
<accession>A0AA39IC29</accession>
<evidence type="ECO:0000313" key="1">
    <source>
        <dbReference type="EMBL" id="KAK0421657.1"/>
    </source>
</evidence>
<reference evidence="1" key="1">
    <citation type="submission" date="2023-06" db="EMBL/GenBank/DDBJ databases">
        <authorList>
            <consortium name="Lawrence Berkeley National Laboratory"/>
            <person name="Ahrendt S."/>
            <person name="Sahu N."/>
            <person name="Indic B."/>
            <person name="Wong-Bajracharya J."/>
            <person name="Merenyi Z."/>
            <person name="Ke H.-M."/>
            <person name="Monk M."/>
            <person name="Kocsube S."/>
            <person name="Drula E."/>
            <person name="Lipzen A."/>
            <person name="Balint B."/>
            <person name="Henrissat B."/>
            <person name="Andreopoulos B."/>
            <person name="Martin F.M."/>
            <person name="Harder C.B."/>
            <person name="Rigling D."/>
            <person name="Ford K.L."/>
            <person name="Foster G.D."/>
            <person name="Pangilinan J."/>
            <person name="Papanicolaou A."/>
            <person name="Barry K."/>
            <person name="LaButti K."/>
            <person name="Viragh M."/>
            <person name="Koriabine M."/>
            <person name="Yan M."/>
            <person name="Riley R."/>
            <person name="Champramary S."/>
            <person name="Plett K.L."/>
            <person name="Tsai I.J."/>
            <person name="Slot J."/>
            <person name="Sipos G."/>
            <person name="Plett J."/>
            <person name="Nagy L.G."/>
            <person name="Grigoriev I.V."/>
        </authorList>
    </citation>
    <scope>NUCLEOTIDE SEQUENCE</scope>
    <source>
        <strain evidence="1">FPL87.14</strain>
    </source>
</reference>
<evidence type="ECO:0000313" key="2">
    <source>
        <dbReference type="Proteomes" id="UP001175226"/>
    </source>
</evidence>
<comment type="caution">
    <text evidence="1">The sequence shown here is derived from an EMBL/GenBank/DDBJ whole genome shotgun (WGS) entry which is preliminary data.</text>
</comment>
<organism evidence="1 2">
    <name type="scientific">Armillaria borealis</name>
    <dbReference type="NCBI Taxonomy" id="47425"/>
    <lineage>
        <taxon>Eukaryota</taxon>
        <taxon>Fungi</taxon>
        <taxon>Dikarya</taxon>
        <taxon>Basidiomycota</taxon>
        <taxon>Agaricomycotina</taxon>
        <taxon>Agaricomycetes</taxon>
        <taxon>Agaricomycetidae</taxon>
        <taxon>Agaricales</taxon>
        <taxon>Marasmiineae</taxon>
        <taxon>Physalacriaceae</taxon>
        <taxon>Armillaria</taxon>
    </lineage>
</organism>
<proteinExistence type="predicted"/>
<protein>
    <submittedName>
        <fullName evidence="1">Uncharacterized protein</fullName>
    </submittedName>
</protein>
<name>A0AA39IC29_9AGAR</name>
<keyword evidence="2" id="KW-1185">Reference proteome</keyword>